<feature type="domain" description="Antitoxin Xre/MbcA/ParS-like toxin-binding" evidence="2">
    <location>
        <begin position="49"/>
        <end position="92"/>
    </location>
</feature>
<dbReference type="HOGENOM" id="CLU_2371934_0_0_4"/>
<keyword evidence="4" id="KW-1185">Reference proteome</keyword>
<evidence type="ECO:0000256" key="1">
    <source>
        <dbReference type="SAM" id="MobiDB-lite"/>
    </source>
</evidence>
<name>A1WL34_VEREI</name>
<dbReference type="RefSeq" id="WP_011810342.1">
    <property type="nucleotide sequence ID" value="NC_008786.1"/>
</dbReference>
<dbReference type="AlphaFoldDB" id="A1WL34"/>
<feature type="region of interest" description="Disordered" evidence="1">
    <location>
        <begin position="1"/>
        <end position="20"/>
    </location>
</feature>
<protein>
    <recommendedName>
        <fullName evidence="2">Antitoxin Xre/MbcA/ParS-like toxin-binding domain-containing protein</fullName>
    </recommendedName>
</protein>
<dbReference type="OrthoDB" id="5918037at2"/>
<accession>A1WL34</accession>
<dbReference type="eggNOG" id="COG5642">
    <property type="taxonomic scope" value="Bacteria"/>
</dbReference>
<evidence type="ECO:0000259" key="2">
    <source>
        <dbReference type="Pfam" id="PF09722"/>
    </source>
</evidence>
<dbReference type="STRING" id="391735.Veis_2596"/>
<dbReference type="KEGG" id="vei:Veis_2596"/>
<dbReference type="InterPro" id="IPR024467">
    <property type="entry name" value="Xre/MbcA/ParS-like_toxin-bd"/>
</dbReference>
<proteinExistence type="predicted"/>
<organism evidence="3 4">
    <name type="scientific">Verminephrobacter eiseniae (strain EF01-2)</name>
    <dbReference type="NCBI Taxonomy" id="391735"/>
    <lineage>
        <taxon>Bacteria</taxon>
        <taxon>Pseudomonadati</taxon>
        <taxon>Pseudomonadota</taxon>
        <taxon>Betaproteobacteria</taxon>
        <taxon>Burkholderiales</taxon>
        <taxon>Comamonadaceae</taxon>
        <taxon>Verminephrobacter</taxon>
    </lineage>
</organism>
<dbReference type="Proteomes" id="UP000000374">
    <property type="component" value="Chromosome"/>
</dbReference>
<dbReference type="GeneID" id="76461120"/>
<evidence type="ECO:0000313" key="4">
    <source>
        <dbReference type="Proteomes" id="UP000000374"/>
    </source>
</evidence>
<reference evidence="4" key="1">
    <citation type="submission" date="2006-12" db="EMBL/GenBank/DDBJ databases">
        <title>Complete sequence of chromosome 1 of Verminephrobacter eiseniae EF01-2.</title>
        <authorList>
            <person name="Copeland A."/>
            <person name="Lucas S."/>
            <person name="Lapidus A."/>
            <person name="Barry K."/>
            <person name="Detter J.C."/>
            <person name="Glavina del Rio T."/>
            <person name="Dalin E."/>
            <person name="Tice H."/>
            <person name="Pitluck S."/>
            <person name="Chertkov O."/>
            <person name="Brettin T."/>
            <person name="Bruce D."/>
            <person name="Han C."/>
            <person name="Tapia R."/>
            <person name="Gilna P."/>
            <person name="Schmutz J."/>
            <person name="Larimer F."/>
            <person name="Land M."/>
            <person name="Hauser L."/>
            <person name="Kyrpides N."/>
            <person name="Kim E."/>
            <person name="Stahl D."/>
            <person name="Richardson P."/>
        </authorList>
    </citation>
    <scope>NUCLEOTIDE SEQUENCE [LARGE SCALE GENOMIC DNA]</scope>
    <source>
        <strain evidence="4">EF01-2</strain>
    </source>
</reference>
<dbReference type="EMBL" id="CP000542">
    <property type="protein sequence ID" value="ABM58341.1"/>
    <property type="molecule type" value="Genomic_DNA"/>
</dbReference>
<evidence type="ECO:0000313" key="3">
    <source>
        <dbReference type="EMBL" id="ABM58341.1"/>
    </source>
</evidence>
<sequence>MARATVQRKTSRRKPLSADESSRALGICRLIGQVRALVGQSGDASGFDAARWVAGWLDQPLPALSGIAPAQLMDTAEGQAIVAQVVARMQSGVYA</sequence>
<dbReference type="Pfam" id="PF09722">
    <property type="entry name" value="Xre_MbcA_ParS_C"/>
    <property type="match status" value="1"/>
</dbReference>
<gene>
    <name evidence="3" type="ordered locus">Veis_2596</name>
</gene>